<accession>A0A4Q2K4W3</accession>
<evidence type="ECO:0000313" key="4">
    <source>
        <dbReference type="EMBL" id="RXZ54644.1"/>
    </source>
</evidence>
<dbReference type="InterPro" id="IPR050624">
    <property type="entry name" value="HTH-type_Tx_Regulator"/>
</dbReference>
<gene>
    <name evidence="4" type="ORF">ET524_09260</name>
</gene>
<dbReference type="Pfam" id="PF14278">
    <property type="entry name" value="TetR_C_8"/>
    <property type="match status" value="1"/>
</dbReference>
<dbReference type="EMBL" id="SDPW01000001">
    <property type="protein sequence ID" value="RXZ54644.1"/>
    <property type="molecule type" value="Genomic_DNA"/>
</dbReference>
<dbReference type="Proteomes" id="UP000293345">
    <property type="component" value="Unassembled WGS sequence"/>
</dbReference>
<keyword evidence="1 2" id="KW-0238">DNA-binding</keyword>
<name>A0A4Q2K4W3_9ACTN</name>
<evidence type="ECO:0000256" key="2">
    <source>
        <dbReference type="PROSITE-ProRule" id="PRU00335"/>
    </source>
</evidence>
<dbReference type="PANTHER" id="PTHR43479">
    <property type="entry name" value="ACREF/ENVCD OPERON REPRESSOR-RELATED"/>
    <property type="match status" value="1"/>
</dbReference>
<dbReference type="Gene3D" id="1.10.357.10">
    <property type="entry name" value="Tetracycline Repressor, domain 2"/>
    <property type="match status" value="1"/>
</dbReference>
<dbReference type="PROSITE" id="PS50977">
    <property type="entry name" value="HTH_TETR_2"/>
    <property type="match status" value="1"/>
</dbReference>
<feature type="DNA-binding region" description="H-T-H motif" evidence="2">
    <location>
        <begin position="39"/>
        <end position="58"/>
    </location>
</feature>
<dbReference type="InterPro" id="IPR009057">
    <property type="entry name" value="Homeodomain-like_sf"/>
</dbReference>
<dbReference type="PANTHER" id="PTHR43479:SF11">
    <property type="entry name" value="ACREF_ENVCD OPERON REPRESSOR-RELATED"/>
    <property type="match status" value="1"/>
</dbReference>
<keyword evidence="5" id="KW-1185">Reference proteome</keyword>
<organism evidence="4 5">
    <name type="scientific">Senegalimassilia faecalis</name>
    <dbReference type="NCBI Taxonomy" id="2509433"/>
    <lineage>
        <taxon>Bacteria</taxon>
        <taxon>Bacillati</taxon>
        <taxon>Actinomycetota</taxon>
        <taxon>Coriobacteriia</taxon>
        <taxon>Coriobacteriales</taxon>
        <taxon>Coriobacteriaceae</taxon>
        <taxon>Senegalimassilia</taxon>
    </lineage>
</organism>
<dbReference type="Pfam" id="PF00440">
    <property type="entry name" value="TetR_N"/>
    <property type="match status" value="1"/>
</dbReference>
<dbReference type="SUPFAM" id="SSF46689">
    <property type="entry name" value="Homeodomain-like"/>
    <property type="match status" value="1"/>
</dbReference>
<proteinExistence type="predicted"/>
<evidence type="ECO:0000259" key="3">
    <source>
        <dbReference type="PROSITE" id="PS50977"/>
    </source>
</evidence>
<dbReference type="InterPro" id="IPR039532">
    <property type="entry name" value="TetR_C_Firmicutes"/>
</dbReference>
<comment type="caution">
    <text evidence="4">The sequence shown here is derived from an EMBL/GenBank/DDBJ whole genome shotgun (WGS) entry which is preliminary data.</text>
</comment>
<sequence>MLCALECGLTKGANMAESKRQLAGALEQLMEQKPLDQVRVSEIVALAGVSKQTFYHHFTDKYDLMEYCFRDMFSQQFDRMTTLAPFGECYLDFLTRCRQRKTFLRNGFTSQDVNSLYRVMHHALRDAYGKRVRVCGAPDEGAVGFCLDFFSKGCAGCTRHWFDQGMDFSNEQLVELISLCIPAGIAKYFQ</sequence>
<reference evidence="4 5" key="1">
    <citation type="submission" date="2019-01" db="EMBL/GenBank/DDBJ databases">
        <title>Senegalimassilia sp. nov. KGMB04484 isolated human feces.</title>
        <authorList>
            <person name="Han K.-I."/>
            <person name="Kim J.-S."/>
            <person name="Lee K.C."/>
            <person name="Suh M.K."/>
            <person name="Eom M.K."/>
            <person name="Lee J.H."/>
            <person name="Park S.-H."/>
            <person name="Kang S.W."/>
            <person name="Park J.-E."/>
            <person name="Oh B.S."/>
            <person name="Yu S.Y."/>
            <person name="Choi S.-H."/>
            <person name="Lee D.H."/>
            <person name="Yoon H."/>
            <person name="Kim B.-Y."/>
            <person name="Lee J.H."/>
            <person name="Lee J.-S."/>
        </authorList>
    </citation>
    <scope>NUCLEOTIDE SEQUENCE [LARGE SCALE GENOMIC DNA]</scope>
    <source>
        <strain evidence="4 5">KGMB04484</strain>
    </source>
</reference>
<dbReference type="GO" id="GO:0003677">
    <property type="term" value="F:DNA binding"/>
    <property type="evidence" value="ECO:0007669"/>
    <property type="project" value="UniProtKB-UniRule"/>
</dbReference>
<protein>
    <submittedName>
        <fullName evidence="4">TetR family transcriptional regulator</fullName>
    </submittedName>
</protein>
<dbReference type="AlphaFoldDB" id="A0A4Q2K4W3"/>
<evidence type="ECO:0000313" key="5">
    <source>
        <dbReference type="Proteomes" id="UP000293345"/>
    </source>
</evidence>
<feature type="domain" description="HTH tetR-type" evidence="3">
    <location>
        <begin position="16"/>
        <end position="76"/>
    </location>
</feature>
<evidence type="ECO:0000256" key="1">
    <source>
        <dbReference type="ARBA" id="ARBA00023125"/>
    </source>
</evidence>
<dbReference type="InterPro" id="IPR001647">
    <property type="entry name" value="HTH_TetR"/>
</dbReference>